<reference evidence="1 2" key="1">
    <citation type="journal article" date="2017" name="Int. J. Syst. Evol. Microbiol.">
        <title>Mucilaginibacterpsychrotolerans sp. nov., isolated from peatlands.</title>
        <authorList>
            <person name="Deng Y."/>
            <person name="Shen L."/>
            <person name="Xu B."/>
            <person name="Liu Y."/>
            <person name="Gu Z."/>
            <person name="Liu H."/>
            <person name="Zhou Y."/>
        </authorList>
    </citation>
    <scope>NUCLEOTIDE SEQUENCE [LARGE SCALE GENOMIC DNA]</scope>
    <source>
        <strain evidence="1 2">NH7-4</strain>
    </source>
</reference>
<dbReference type="SUPFAM" id="SSF141694">
    <property type="entry name" value="AF2212/PG0164-like"/>
    <property type="match status" value="1"/>
</dbReference>
<name>A0A4Y8SNX6_9SPHI</name>
<dbReference type="AlphaFoldDB" id="A0A4Y8SNX6"/>
<comment type="caution">
    <text evidence="1">The sequence shown here is derived from an EMBL/GenBank/DDBJ whole genome shotgun (WGS) entry which is preliminary data.</text>
</comment>
<dbReference type="InterPro" id="IPR037079">
    <property type="entry name" value="AF2212/PG0164-like_sf"/>
</dbReference>
<sequence length="171" mass="19647">MVDFDTLILQFGEYGDKTGWTYIVIPADSALLLKPNDKRSFRVRGFLDELAIAGKSLLPHGDGTFILPLNEGMRKGIRKSKGAMLRVRLEFDADFKREVPEDLQECFDFEPEAADYFNSITKSHQGYFIKWINDAKTEETRANRIASTVNAALRRMDYGMMLREKKKLREG</sequence>
<dbReference type="Pfam" id="PF13376">
    <property type="entry name" value="OmdA"/>
    <property type="match status" value="1"/>
</dbReference>
<dbReference type="OrthoDB" id="680797at2"/>
<dbReference type="EMBL" id="SOZE01000001">
    <property type="protein sequence ID" value="TFF40779.1"/>
    <property type="molecule type" value="Genomic_DNA"/>
</dbReference>
<dbReference type="RefSeq" id="WP_133229748.1">
    <property type="nucleotide sequence ID" value="NZ_SOZE01000001.1"/>
</dbReference>
<dbReference type="Gene3D" id="2.40.30.100">
    <property type="entry name" value="AF2212/PG0164-like"/>
    <property type="match status" value="1"/>
</dbReference>
<evidence type="ECO:0000313" key="1">
    <source>
        <dbReference type="EMBL" id="TFF40779.1"/>
    </source>
</evidence>
<protein>
    <submittedName>
        <fullName evidence="1">DUF1905 domain-containing protein</fullName>
    </submittedName>
</protein>
<accession>A0A4Y8SNX6</accession>
<dbReference type="Pfam" id="PF08922">
    <property type="entry name" value="DUF1905"/>
    <property type="match status" value="1"/>
</dbReference>
<evidence type="ECO:0000313" key="2">
    <source>
        <dbReference type="Proteomes" id="UP000297540"/>
    </source>
</evidence>
<organism evidence="1 2">
    <name type="scientific">Mucilaginibacter psychrotolerans</name>
    <dbReference type="NCBI Taxonomy" id="1524096"/>
    <lineage>
        <taxon>Bacteria</taxon>
        <taxon>Pseudomonadati</taxon>
        <taxon>Bacteroidota</taxon>
        <taxon>Sphingobacteriia</taxon>
        <taxon>Sphingobacteriales</taxon>
        <taxon>Sphingobacteriaceae</taxon>
        <taxon>Mucilaginibacter</taxon>
    </lineage>
</organism>
<dbReference type="InterPro" id="IPR015018">
    <property type="entry name" value="DUF1905"/>
</dbReference>
<dbReference type="Proteomes" id="UP000297540">
    <property type="component" value="Unassembled WGS sequence"/>
</dbReference>
<gene>
    <name evidence="1" type="ORF">E2R66_00960</name>
</gene>
<keyword evidence="2" id="KW-1185">Reference proteome</keyword>
<proteinExistence type="predicted"/>